<comment type="subcellular location">
    <subcellularLocation>
        <location evidence="2">Chromosome</location>
        <location evidence="2">Telomere</location>
    </subcellularLocation>
    <subcellularLocation>
        <location evidence="1">Nucleus</location>
    </subcellularLocation>
</comment>
<protein>
    <recommendedName>
        <fullName evidence="9">Protection of telomeres protein 1 ssDNA-binding domain-containing protein</fullName>
    </recommendedName>
</protein>
<gene>
    <name evidence="10" type="ORF">CONCODRAFT_78600</name>
</gene>
<evidence type="ECO:0000256" key="1">
    <source>
        <dbReference type="ARBA" id="ARBA00004123"/>
    </source>
</evidence>
<keyword evidence="11" id="KW-1185">Reference proteome</keyword>
<dbReference type="InterPro" id="IPR032042">
    <property type="entry name" value="POT1PC"/>
</dbReference>
<proteinExistence type="inferred from homology"/>
<keyword evidence="7" id="KW-0539">Nucleus</keyword>
<evidence type="ECO:0000256" key="4">
    <source>
        <dbReference type="ARBA" id="ARBA00022454"/>
    </source>
</evidence>
<evidence type="ECO:0000256" key="7">
    <source>
        <dbReference type="ARBA" id="ARBA00023242"/>
    </source>
</evidence>
<organism evidence="10 11">
    <name type="scientific">Conidiobolus coronatus (strain ATCC 28846 / CBS 209.66 / NRRL 28638)</name>
    <name type="common">Delacroixia coronata</name>
    <dbReference type="NCBI Taxonomy" id="796925"/>
    <lineage>
        <taxon>Eukaryota</taxon>
        <taxon>Fungi</taxon>
        <taxon>Fungi incertae sedis</taxon>
        <taxon>Zoopagomycota</taxon>
        <taxon>Entomophthoromycotina</taxon>
        <taxon>Entomophthoromycetes</taxon>
        <taxon>Entomophthorales</taxon>
        <taxon>Ancylistaceae</taxon>
        <taxon>Conidiobolus</taxon>
    </lineage>
</organism>
<evidence type="ECO:0000256" key="6">
    <source>
        <dbReference type="ARBA" id="ARBA00023125"/>
    </source>
</evidence>
<dbReference type="Pfam" id="PF16686">
    <property type="entry name" value="POT1PC"/>
    <property type="match status" value="1"/>
</dbReference>
<dbReference type="InterPro" id="IPR012340">
    <property type="entry name" value="NA-bd_OB-fold"/>
</dbReference>
<feature type="region of interest" description="Disordered" evidence="8">
    <location>
        <begin position="82"/>
        <end position="110"/>
    </location>
</feature>
<dbReference type="GO" id="GO:0000781">
    <property type="term" value="C:chromosome, telomeric region"/>
    <property type="evidence" value="ECO:0007669"/>
    <property type="project" value="UniProtKB-SubCell"/>
</dbReference>
<evidence type="ECO:0000256" key="2">
    <source>
        <dbReference type="ARBA" id="ARBA00004574"/>
    </source>
</evidence>
<dbReference type="GO" id="GO:0005634">
    <property type="term" value="C:nucleus"/>
    <property type="evidence" value="ECO:0007669"/>
    <property type="project" value="UniProtKB-SubCell"/>
</dbReference>
<dbReference type="Gene3D" id="2.40.50.140">
    <property type="entry name" value="Nucleic acid-binding proteins"/>
    <property type="match status" value="2"/>
</dbReference>
<sequence>MYPRYMMIISKAKEAHISNSDLPFISFKPQQEVAKANHNDHIEHLQNDIESSNQNQIILSNSSIKSSNNSLNEMPRITDYNNYSKSYNPLSNETNNPNSNLSLTSNEPEQEIKKVKYTDKAELMLNDVGSSNCNRIELNNNLAKASKTAFNAIPKSAKSNTKAKSYNTLLADIKSGKSVKIIAQIVRLESSYYNRDEYIITDYTSGNNLSSYNIELSNTKNLYGNYFLKLTVWDDQRDNLEVSKFYYFSLVKSKLDKRGKLELNINGTKPNSRGNISVQISTNQSEYKEIKERMTRVLNDITLKPASSMEVIRDYRFSVVKNIKQNEFYDMVLLILKKFKYKTHGRYTLLCTDLTSNSMLKYNPNYETLGISLDPKMYINLTCWDDAATLMEQIVDSNPNNSNVLQFRGLKAELDSINGIELHLRSNATIVNENGLKMLEFDPIPNCESIHYKELMKRYLEYSNQF</sequence>
<evidence type="ECO:0000256" key="8">
    <source>
        <dbReference type="SAM" id="MobiDB-lite"/>
    </source>
</evidence>
<dbReference type="Proteomes" id="UP000070444">
    <property type="component" value="Unassembled WGS sequence"/>
</dbReference>
<name>A0A137P7C1_CONC2</name>
<feature type="domain" description="Protection of telomeres protein 1 ssDNA-binding" evidence="9">
    <location>
        <begin position="320"/>
        <end position="464"/>
    </location>
</feature>
<keyword evidence="4" id="KW-0158">Chromosome</keyword>
<keyword evidence="6" id="KW-0238">DNA-binding</keyword>
<evidence type="ECO:0000313" key="11">
    <source>
        <dbReference type="Proteomes" id="UP000070444"/>
    </source>
</evidence>
<evidence type="ECO:0000256" key="5">
    <source>
        <dbReference type="ARBA" id="ARBA00022895"/>
    </source>
</evidence>
<dbReference type="GO" id="GO:0043047">
    <property type="term" value="F:single-stranded telomeric DNA binding"/>
    <property type="evidence" value="ECO:0007669"/>
    <property type="project" value="InterPro"/>
</dbReference>
<keyword evidence="5" id="KW-0779">Telomere</keyword>
<dbReference type="EMBL" id="KQ964489">
    <property type="protein sequence ID" value="KXN70906.1"/>
    <property type="molecule type" value="Genomic_DNA"/>
</dbReference>
<evidence type="ECO:0000256" key="3">
    <source>
        <dbReference type="ARBA" id="ARBA00008442"/>
    </source>
</evidence>
<dbReference type="OrthoDB" id="2186770at2759"/>
<feature type="compositionally biased region" description="Low complexity" evidence="8">
    <location>
        <begin position="88"/>
        <end position="107"/>
    </location>
</feature>
<dbReference type="AlphaFoldDB" id="A0A137P7C1"/>
<comment type="similarity">
    <text evidence="3">Belongs to the telombin family.</text>
</comment>
<accession>A0A137P7C1</accession>
<evidence type="ECO:0000259" key="9">
    <source>
        <dbReference type="Pfam" id="PF16686"/>
    </source>
</evidence>
<evidence type="ECO:0000313" key="10">
    <source>
        <dbReference type="EMBL" id="KXN70906.1"/>
    </source>
</evidence>
<reference evidence="10 11" key="1">
    <citation type="journal article" date="2015" name="Genome Biol. Evol.">
        <title>Phylogenomic analyses indicate that early fungi evolved digesting cell walls of algal ancestors of land plants.</title>
        <authorList>
            <person name="Chang Y."/>
            <person name="Wang S."/>
            <person name="Sekimoto S."/>
            <person name="Aerts A.L."/>
            <person name="Choi C."/>
            <person name="Clum A."/>
            <person name="LaButti K.M."/>
            <person name="Lindquist E.A."/>
            <person name="Yee Ngan C."/>
            <person name="Ohm R.A."/>
            <person name="Salamov A.A."/>
            <person name="Grigoriev I.V."/>
            <person name="Spatafora J.W."/>
            <person name="Berbee M.L."/>
        </authorList>
    </citation>
    <scope>NUCLEOTIDE SEQUENCE [LARGE SCALE GENOMIC DNA]</scope>
    <source>
        <strain evidence="10 11">NRRL 28638</strain>
    </source>
</reference>
<feature type="non-terminal residue" evidence="10">
    <location>
        <position position="466"/>
    </location>
</feature>